<protein>
    <submittedName>
        <fullName evidence="1">Uncharacterized protein</fullName>
    </submittedName>
</protein>
<feature type="non-terminal residue" evidence="1">
    <location>
        <position position="1"/>
    </location>
</feature>
<dbReference type="VEuPathDB" id="FungiDB:SeMB42_g03954"/>
<dbReference type="EMBL" id="QEAN01000151">
    <property type="protein sequence ID" value="TPX45553.1"/>
    <property type="molecule type" value="Genomic_DNA"/>
</dbReference>
<evidence type="ECO:0000313" key="1">
    <source>
        <dbReference type="EMBL" id="TPX45553.1"/>
    </source>
</evidence>
<accession>A0A507D258</accession>
<comment type="caution">
    <text evidence="1">The sequence shown here is derived from an EMBL/GenBank/DDBJ whole genome shotgun (WGS) entry which is preliminary data.</text>
</comment>
<sequence>RNQDWLNTGVQGLNIIKVILGKLVESQVRSYKKERCEDGFVSL</sequence>
<dbReference type="Proteomes" id="UP000317494">
    <property type="component" value="Unassembled WGS sequence"/>
</dbReference>
<keyword evidence="2" id="KW-1185">Reference proteome</keyword>
<organism evidence="1 2">
    <name type="scientific">Synchytrium endobioticum</name>
    <dbReference type="NCBI Taxonomy" id="286115"/>
    <lineage>
        <taxon>Eukaryota</taxon>
        <taxon>Fungi</taxon>
        <taxon>Fungi incertae sedis</taxon>
        <taxon>Chytridiomycota</taxon>
        <taxon>Chytridiomycota incertae sedis</taxon>
        <taxon>Chytridiomycetes</taxon>
        <taxon>Synchytriales</taxon>
        <taxon>Synchytriaceae</taxon>
        <taxon>Synchytrium</taxon>
    </lineage>
</organism>
<reference evidence="1 2" key="1">
    <citation type="journal article" date="2019" name="Sci. Rep.">
        <title>Comparative genomics of chytrid fungi reveal insights into the obligate biotrophic and pathogenic lifestyle of Synchytrium endobioticum.</title>
        <authorList>
            <person name="van de Vossenberg B.T.L.H."/>
            <person name="Warris S."/>
            <person name="Nguyen H.D.T."/>
            <person name="van Gent-Pelzer M.P.E."/>
            <person name="Joly D.L."/>
            <person name="van de Geest H.C."/>
            <person name="Bonants P.J.M."/>
            <person name="Smith D.S."/>
            <person name="Levesque C.A."/>
            <person name="van der Lee T.A.J."/>
        </authorList>
    </citation>
    <scope>NUCLEOTIDE SEQUENCE [LARGE SCALE GENOMIC DNA]</scope>
    <source>
        <strain evidence="1 2">MB42</strain>
    </source>
</reference>
<dbReference type="AlphaFoldDB" id="A0A507D258"/>
<proteinExistence type="predicted"/>
<name>A0A507D258_9FUNG</name>
<evidence type="ECO:0000313" key="2">
    <source>
        <dbReference type="Proteomes" id="UP000317494"/>
    </source>
</evidence>
<gene>
    <name evidence="1" type="ORF">SeMB42_g03954</name>
</gene>